<organism evidence="2 3">
    <name type="scientific">Acidisoma cellulosilyticum</name>
    <dbReference type="NCBI Taxonomy" id="2802395"/>
    <lineage>
        <taxon>Bacteria</taxon>
        <taxon>Pseudomonadati</taxon>
        <taxon>Pseudomonadota</taxon>
        <taxon>Alphaproteobacteria</taxon>
        <taxon>Acetobacterales</taxon>
        <taxon>Acidocellaceae</taxon>
        <taxon>Acidisoma</taxon>
    </lineage>
</organism>
<sequence>MTAEGDDSLRQLALPFAYIPRFRVEDFIAAPSNEEARAWLGRTPGWPAGRLALYGEAGCGKTHLLQLWAERNGALLLDGPMLRRLPELAGSPAIAIDDADAVPDETALLHLMNLAGEMRRPLLLVGRIAPARWRVTLPDLASRLRAMTAVAVKPAEDPLLRALLARLLSDRQLVLGESLQDWLLARLPRHAAALREAAARLDRQAMASGGRVTRAMAASLVETIGEDGCDVSNKSFQEHSPNERILL</sequence>
<gene>
    <name evidence="2" type="ORF">ACELLULO517_03135</name>
</gene>
<keyword evidence="3" id="KW-1185">Reference proteome</keyword>
<dbReference type="GO" id="GO:0003688">
    <property type="term" value="F:DNA replication origin binding"/>
    <property type="evidence" value="ECO:0007669"/>
    <property type="project" value="TreeGrafter"/>
</dbReference>
<dbReference type="InterPro" id="IPR027417">
    <property type="entry name" value="P-loop_NTPase"/>
</dbReference>
<dbReference type="Proteomes" id="UP000721844">
    <property type="component" value="Unassembled WGS sequence"/>
</dbReference>
<evidence type="ECO:0000259" key="1">
    <source>
        <dbReference type="SMART" id="SM00382"/>
    </source>
</evidence>
<proteinExistence type="predicted"/>
<protein>
    <submittedName>
        <fullName evidence="2">Chromosomal replication initiator DnaA</fullName>
    </submittedName>
</protein>
<reference evidence="2 3" key="1">
    <citation type="journal article" date="2021" name="Microorganisms">
        <title>Acidisoma silvae sp. nov. and Acidisomacellulosilytica sp. nov., Two Acidophilic Bacteria Isolated from Decaying Wood, Hydrolyzing Cellulose and Producing Poly-3-hydroxybutyrate.</title>
        <authorList>
            <person name="Mieszkin S."/>
            <person name="Pouder E."/>
            <person name="Uroz S."/>
            <person name="Simon-Colin C."/>
            <person name="Alain K."/>
        </authorList>
    </citation>
    <scope>NUCLEOTIDE SEQUENCE [LARGE SCALE GENOMIC DNA]</scope>
    <source>
        <strain evidence="2 3">HW T5.17</strain>
    </source>
</reference>
<dbReference type="PANTHER" id="PTHR30050:SF5">
    <property type="entry name" value="DNAA REGULATORY INACTIVATOR HDA"/>
    <property type="match status" value="1"/>
</dbReference>
<dbReference type="GO" id="GO:0005886">
    <property type="term" value="C:plasma membrane"/>
    <property type="evidence" value="ECO:0007669"/>
    <property type="project" value="TreeGrafter"/>
</dbReference>
<comment type="caution">
    <text evidence="2">The sequence shown here is derived from an EMBL/GenBank/DDBJ whole genome shotgun (WGS) entry which is preliminary data.</text>
</comment>
<dbReference type="SUPFAM" id="SSF52540">
    <property type="entry name" value="P-loop containing nucleoside triphosphate hydrolases"/>
    <property type="match status" value="1"/>
</dbReference>
<dbReference type="EMBL" id="JAESVA010000001">
    <property type="protein sequence ID" value="MCB8879216.1"/>
    <property type="molecule type" value="Genomic_DNA"/>
</dbReference>
<feature type="domain" description="AAA+ ATPase" evidence="1">
    <location>
        <begin position="47"/>
        <end position="179"/>
    </location>
</feature>
<dbReference type="InterPro" id="IPR003593">
    <property type="entry name" value="AAA+_ATPase"/>
</dbReference>
<evidence type="ECO:0000313" key="3">
    <source>
        <dbReference type="Proteomes" id="UP000721844"/>
    </source>
</evidence>
<name>A0A963YXX4_9PROT</name>
<dbReference type="AlphaFoldDB" id="A0A963YXX4"/>
<evidence type="ECO:0000313" key="2">
    <source>
        <dbReference type="EMBL" id="MCB8879216.1"/>
    </source>
</evidence>
<dbReference type="SMART" id="SM00382">
    <property type="entry name" value="AAA"/>
    <property type="match status" value="1"/>
</dbReference>
<dbReference type="PANTHER" id="PTHR30050">
    <property type="entry name" value="CHROMOSOMAL REPLICATION INITIATOR PROTEIN DNAA"/>
    <property type="match status" value="1"/>
</dbReference>
<dbReference type="Gene3D" id="3.40.50.300">
    <property type="entry name" value="P-loop containing nucleotide triphosphate hydrolases"/>
    <property type="match status" value="1"/>
</dbReference>
<dbReference type="Gene3D" id="1.10.8.60">
    <property type="match status" value="1"/>
</dbReference>
<dbReference type="RefSeq" id="WP_227305792.1">
    <property type="nucleotide sequence ID" value="NZ_JAESVA010000001.1"/>
</dbReference>
<accession>A0A963YXX4</accession>
<dbReference type="GO" id="GO:0006270">
    <property type="term" value="P:DNA replication initiation"/>
    <property type="evidence" value="ECO:0007669"/>
    <property type="project" value="TreeGrafter"/>
</dbReference>